<evidence type="ECO:0000313" key="3">
    <source>
        <dbReference type="Proteomes" id="UP000546031"/>
    </source>
</evidence>
<dbReference type="RefSeq" id="WP_176272275.1">
    <property type="nucleotide sequence ID" value="NZ_JABWTA010000001.1"/>
</dbReference>
<proteinExistence type="predicted"/>
<sequence>MKQIPQFVRRLPYVFYALAIVVGLWRYWNDWTVAEASMQFATGGSEFDQMRFMSRSTALYWGVVEAAYLVANGGVIHVLVAIYDKVSGAAE</sequence>
<keyword evidence="1" id="KW-0472">Membrane</keyword>
<evidence type="ECO:0000313" key="2">
    <source>
        <dbReference type="EMBL" id="NVE93950.1"/>
    </source>
</evidence>
<protein>
    <submittedName>
        <fullName evidence="2">Uncharacterized protein</fullName>
    </submittedName>
</protein>
<gene>
    <name evidence="2" type="ORF">HUO12_03460</name>
</gene>
<reference evidence="2 3" key="1">
    <citation type="submission" date="2020-06" db="EMBL/GenBank/DDBJ databases">
        <title>Altererythrobacter lutimaris sp. nov., a marine bacterium isolated from a tidal flat.</title>
        <authorList>
            <person name="Kim D."/>
            <person name="Yoo Y."/>
            <person name="Kim J.-J."/>
        </authorList>
    </citation>
    <scope>NUCLEOTIDE SEQUENCE [LARGE SCALE GENOMIC DNA]</scope>
    <source>
        <strain evidence="2 3">JGD-16</strain>
    </source>
</reference>
<feature type="transmembrane region" description="Helical" evidence="1">
    <location>
        <begin position="58"/>
        <end position="83"/>
    </location>
</feature>
<feature type="transmembrane region" description="Helical" evidence="1">
    <location>
        <begin position="12"/>
        <end position="28"/>
    </location>
</feature>
<keyword evidence="1" id="KW-1133">Transmembrane helix</keyword>
<keyword evidence="3" id="KW-1185">Reference proteome</keyword>
<dbReference type="EMBL" id="JABWTA010000001">
    <property type="protein sequence ID" value="NVE93950.1"/>
    <property type="molecule type" value="Genomic_DNA"/>
</dbReference>
<name>A0A850H8V7_9SPHN</name>
<comment type="caution">
    <text evidence="2">The sequence shown here is derived from an EMBL/GenBank/DDBJ whole genome shotgun (WGS) entry which is preliminary data.</text>
</comment>
<accession>A0A850H8V7</accession>
<dbReference type="Proteomes" id="UP000546031">
    <property type="component" value="Unassembled WGS sequence"/>
</dbReference>
<organism evidence="2 3">
    <name type="scientific">Altererythrobacter lutimaris</name>
    <dbReference type="NCBI Taxonomy" id="2743979"/>
    <lineage>
        <taxon>Bacteria</taxon>
        <taxon>Pseudomonadati</taxon>
        <taxon>Pseudomonadota</taxon>
        <taxon>Alphaproteobacteria</taxon>
        <taxon>Sphingomonadales</taxon>
        <taxon>Erythrobacteraceae</taxon>
        <taxon>Altererythrobacter</taxon>
    </lineage>
</organism>
<keyword evidence="1" id="KW-0812">Transmembrane</keyword>
<dbReference type="AlphaFoldDB" id="A0A850H8V7"/>
<evidence type="ECO:0000256" key="1">
    <source>
        <dbReference type="SAM" id="Phobius"/>
    </source>
</evidence>